<dbReference type="AlphaFoldDB" id="A0A371CK87"/>
<sequence>MRTYLVLVPPPSALHCTYIPLCLPLCHLLPVLIPPANLVELVKHAITTQHHTEDNPITWNSNHDQDETILHRAKEDYRRAVNGEEIFHPNVNRLAGFLEFGALTIALAQSGGAQYKAGFLRL</sequence>
<gene>
    <name evidence="1" type="ORF">OH76DRAFT_309463</name>
</gene>
<name>A0A371CK87_9APHY</name>
<evidence type="ECO:0000313" key="1">
    <source>
        <dbReference type="EMBL" id="RDX40696.1"/>
    </source>
</evidence>
<protein>
    <submittedName>
        <fullName evidence="1">Uncharacterized protein</fullName>
    </submittedName>
</protein>
<dbReference type="Proteomes" id="UP000256964">
    <property type="component" value="Unassembled WGS sequence"/>
</dbReference>
<accession>A0A371CK87</accession>
<dbReference type="OrthoDB" id="14911at2759"/>
<keyword evidence="2" id="KW-1185">Reference proteome</keyword>
<proteinExistence type="predicted"/>
<evidence type="ECO:0000313" key="2">
    <source>
        <dbReference type="Proteomes" id="UP000256964"/>
    </source>
</evidence>
<dbReference type="STRING" id="139420.A0A371CK87"/>
<dbReference type="EMBL" id="KZ857541">
    <property type="protein sequence ID" value="RDX40696.1"/>
    <property type="molecule type" value="Genomic_DNA"/>
</dbReference>
<organism evidence="1 2">
    <name type="scientific">Lentinus brumalis</name>
    <dbReference type="NCBI Taxonomy" id="2498619"/>
    <lineage>
        <taxon>Eukaryota</taxon>
        <taxon>Fungi</taxon>
        <taxon>Dikarya</taxon>
        <taxon>Basidiomycota</taxon>
        <taxon>Agaricomycotina</taxon>
        <taxon>Agaricomycetes</taxon>
        <taxon>Polyporales</taxon>
        <taxon>Polyporaceae</taxon>
        <taxon>Lentinus</taxon>
    </lineage>
</organism>
<reference evidence="1 2" key="1">
    <citation type="journal article" date="2018" name="Biotechnol. Biofuels">
        <title>Integrative visual omics of the white-rot fungus Polyporus brumalis exposes the biotechnological potential of its oxidative enzymes for delignifying raw plant biomass.</title>
        <authorList>
            <person name="Miyauchi S."/>
            <person name="Rancon A."/>
            <person name="Drula E."/>
            <person name="Hage H."/>
            <person name="Chaduli D."/>
            <person name="Favel A."/>
            <person name="Grisel S."/>
            <person name="Henrissat B."/>
            <person name="Herpoel-Gimbert I."/>
            <person name="Ruiz-Duenas F.J."/>
            <person name="Chevret D."/>
            <person name="Hainaut M."/>
            <person name="Lin J."/>
            <person name="Wang M."/>
            <person name="Pangilinan J."/>
            <person name="Lipzen A."/>
            <person name="Lesage-Meessen L."/>
            <person name="Navarro D."/>
            <person name="Riley R."/>
            <person name="Grigoriev I.V."/>
            <person name="Zhou S."/>
            <person name="Raouche S."/>
            <person name="Rosso M.N."/>
        </authorList>
    </citation>
    <scope>NUCLEOTIDE SEQUENCE [LARGE SCALE GENOMIC DNA]</scope>
    <source>
        <strain evidence="1 2">BRFM 1820</strain>
    </source>
</reference>